<reference evidence="2" key="1">
    <citation type="submission" date="2022-03" db="EMBL/GenBank/DDBJ databases">
        <authorList>
            <person name="Alioto T."/>
            <person name="Alioto T."/>
            <person name="Gomez Garrido J."/>
        </authorList>
    </citation>
    <scope>NUCLEOTIDE SEQUENCE</scope>
</reference>
<dbReference type="EMBL" id="OW240915">
    <property type="protein sequence ID" value="CAH2283701.1"/>
    <property type="molecule type" value="Genomic_DNA"/>
</dbReference>
<evidence type="ECO:0000256" key="1">
    <source>
        <dbReference type="SAM" id="MobiDB-lite"/>
    </source>
</evidence>
<accession>A0AAD1RY96</accession>
<feature type="compositionally biased region" description="Polar residues" evidence="1">
    <location>
        <begin position="185"/>
        <end position="198"/>
    </location>
</feature>
<evidence type="ECO:0000313" key="2">
    <source>
        <dbReference type="EMBL" id="CAH2283701.1"/>
    </source>
</evidence>
<feature type="region of interest" description="Disordered" evidence="1">
    <location>
        <begin position="87"/>
        <end position="198"/>
    </location>
</feature>
<evidence type="ECO:0000313" key="3">
    <source>
        <dbReference type="Proteomes" id="UP001295444"/>
    </source>
</evidence>
<feature type="region of interest" description="Disordered" evidence="1">
    <location>
        <begin position="1"/>
        <end position="32"/>
    </location>
</feature>
<feature type="compositionally biased region" description="Basic residues" evidence="1">
    <location>
        <begin position="97"/>
        <end position="107"/>
    </location>
</feature>
<keyword evidence="3" id="KW-1185">Reference proteome</keyword>
<dbReference type="Proteomes" id="UP001295444">
    <property type="component" value="Chromosome 04"/>
</dbReference>
<feature type="compositionally biased region" description="Polar residues" evidence="1">
    <location>
        <begin position="108"/>
        <end position="117"/>
    </location>
</feature>
<sequence length="198" mass="20860">MQSDKDQTFSSGSQVTPQISQGNLGEGTMSPDLSATADMQALFDVLVSRSISQAMVSAMGTVSTFLSHSITQAILQAHQSVQQAGTSTASSVTTVPHGHKAKTKHSSKTALSDSLKSVSDYAQPPPRKRATSRAKSARLWKRARAQLDSSGSELSDIEEEMDESNKDDLESQSESDSDGALGEDSASSFGTFPVTLSG</sequence>
<name>A0AAD1RY96_PELCU</name>
<dbReference type="AlphaFoldDB" id="A0AAD1RY96"/>
<protein>
    <submittedName>
        <fullName evidence="2">Uncharacterized protein</fullName>
    </submittedName>
</protein>
<feature type="compositionally biased region" description="Basic residues" evidence="1">
    <location>
        <begin position="126"/>
        <end position="144"/>
    </location>
</feature>
<proteinExistence type="predicted"/>
<gene>
    <name evidence="2" type="ORF">PECUL_23A054522</name>
</gene>
<organism evidence="2 3">
    <name type="scientific">Pelobates cultripes</name>
    <name type="common">Western spadefoot toad</name>
    <dbReference type="NCBI Taxonomy" id="61616"/>
    <lineage>
        <taxon>Eukaryota</taxon>
        <taxon>Metazoa</taxon>
        <taxon>Chordata</taxon>
        <taxon>Craniata</taxon>
        <taxon>Vertebrata</taxon>
        <taxon>Euteleostomi</taxon>
        <taxon>Amphibia</taxon>
        <taxon>Batrachia</taxon>
        <taxon>Anura</taxon>
        <taxon>Pelobatoidea</taxon>
        <taxon>Pelobatidae</taxon>
        <taxon>Pelobates</taxon>
    </lineage>
</organism>
<feature type="compositionally biased region" description="Polar residues" evidence="1">
    <location>
        <begin position="8"/>
        <end position="23"/>
    </location>
</feature>